<dbReference type="STRING" id="981085.W9RHF0"/>
<name>W9RHF0_9ROSA</name>
<dbReference type="eggNOG" id="ENOG502RY4S">
    <property type="taxonomic scope" value="Eukaryota"/>
</dbReference>
<dbReference type="OrthoDB" id="1609931at2759"/>
<evidence type="ECO:0000256" key="1">
    <source>
        <dbReference type="SAM" id="MobiDB-lite"/>
    </source>
</evidence>
<dbReference type="PANTHER" id="PTHR36759:SF1">
    <property type="entry name" value="DYNEIN BETA CHAIN, CILIARY PROTEIN"/>
    <property type="match status" value="1"/>
</dbReference>
<evidence type="ECO:0000313" key="3">
    <source>
        <dbReference type="Proteomes" id="UP000030645"/>
    </source>
</evidence>
<feature type="region of interest" description="Disordered" evidence="1">
    <location>
        <begin position="1"/>
        <end position="80"/>
    </location>
</feature>
<proteinExistence type="predicted"/>
<gene>
    <name evidence="2" type="ORF">L484_023546</name>
</gene>
<reference evidence="3" key="1">
    <citation type="submission" date="2013-01" db="EMBL/GenBank/DDBJ databases">
        <title>Draft Genome Sequence of a Mulberry Tree, Morus notabilis C.K. Schneid.</title>
        <authorList>
            <person name="He N."/>
            <person name="Zhao S."/>
        </authorList>
    </citation>
    <scope>NUCLEOTIDE SEQUENCE</scope>
</reference>
<evidence type="ECO:0000313" key="2">
    <source>
        <dbReference type="EMBL" id="EXB74802.1"/>
    </source>
</evidence>
<organism evidence="2 3">
    <name type="scientific">Morus notabilis</name>
    <dbReference type="NCBI Taxonomy" id="981085"/>
    <lineage>
        <taxon>Eukaryota</taxon>
        <taxon>Viridiplantae</taxon>
        <taxon>Streptophyta</taxon>
        <taxon>Embryophyta</taxon>
        <taxon>Tracheophyta</taxon>
        <taxon>Spermatophyta</taxon>
        <taxon>Magnoliopsida</taxon>
        <taxon>eudicotyledons</taxon>
        <taxon>Gunneridae</taxon>
        <taxon>Pentapetalae</taxon>
        <taxon>rosids</taxon>
        <taxon>fabids</taxon>
        <taxon>Rosales</taxon>
        <taxon>Moraceae</taxon>
        <taxon>Moreae</taxon>
        <taxon>Morus</taxon>
    </lineage>
</organism>
<dbReference type="EMBL" id="KE344659">
    <property type="protein sequence ID" value="EXB74802.1"/>
    <property type="molecule type" value="Genomic_DNA"/>
</dbReference>
<accession>W9RHF0</accession>
<dbReference type="AlphaFoldDB" id="W9RHF0"/>
<keyword evidence="3" id="KW-1185">Reference proteome</keyword>
<dbReference type="KEGG" id="mnt:21406305"/>
<dbReference type="PANTHER" id="PTHR36759">
    <property type="entry name" value="DYNEIN BETA CHAIN, CILIARY PROTEIN"/>
    <property type="match status" value="1"/>
</dbReference>
<dbReference type="Proteomes" id="UP000030645">
    <property type="component" value="Unassembled WGS sequence"/>
</dbReference>
<sequence length="194" mass="21151">MGQAFRRASGRIRASSSADLTPSSSAAKNAADRCPPVGPTGGEETSKAGELSGRALDSDGAVGKNPDNVLEERDPQFDAMLSQMAGRIRTKPGGKPEMGEAFVVENYKRSLPKLRNTKPDSSRFEERPTPAGTLNVTQLRHVVLLHEGKADDHDGPMDVHQIAEKYRIDVAEVQRILQFISLPPEDKKKDENSF</sequence>
<feature type="compositionally biased region" description="Low complexity" evidence="1">
    <location>
        <begin position="1"/>
        <end position="27"/>
    </location>
</feature>
<protein>
    <submittedName>
        <fullName evidence="2">Uncharacterized protein</fullName>
    </submittedName>
</protein>